<dbReference type="InterPro" id="IPR029058">
    <property type="entry name" value="AB_hydrolase_fold"/>
</dbReference>
<dbReference type="PANTHER" id="PTHR48098">
    <property type="entry name" value="ENTEROCHELIN ESTERASE-RELATED"/>
    <property type="match status" value="1"/>
</dbReference>
<evidence type="ECO:0000313" key="2">
    <source>
        <dbReference type="EMBL" id="GAA3766764.1"/>
    </source>
</evidence>
<gene>
    <name evidence="2" type="ORF">GCM10022240_18960</name>
</gene>
<name>A0ABP7GKF7_9MICO</name>
<dbReference type="PANTHER" id="PTHR48098:SF1">
    <property type="entry name" value="DIACYLGLYCEROL ACYLTRANSFERASE_MYCOLYLTRANSFERASE AG85A"/>
    <property type="match status" value="1"/>
</dbReference>
<keyword evidence="1" id="KW-1133">Transmembrane helix</keyword>
<keyword evidence="2" id="KW-0378">Hydrolase</keyword>
<evidence type="ECO:0000256" key="1">
    <source>
        <dbReference type="SAM" id="Phobius"/>
    </source>
</evidence>
<keyword evidence="3" id="KW-1185">Reference proteome</keyword>
<feature type="transmembrane region" description="Helical" evidence="1">
    <location>
        <begin position="118"/>
        <end position="138"/>
    </location>
</feature>
<accession>A0ABP7GKF7</accession>
<keyword evidence="1" id="KW-0812">Transmembrane</keyword>
<reference evidence="3" key="1">
    <citation type="journal article" date="2019" name="Int. J. Syst. Evol. Microbiol.">
        <title>The Global Catalogue of Microorganisms (GCM) 10K type strain sequencing project: providing services to taxonomists for standard genome sequencing and annotation.</title>
        <authorList>
            <consortium name="The Broad Institute Genomics Platform"/>
            <consortium name="The Broad Institute Genome Sequencing Center for Infectious Disease"/>
            <person name="Wu L."/>
            <person name="Ma J."/>
        </authorList>
    </citation>
    <scope>NUCLEOTIDE SEQUENCE [LARGE SCALE GENOMIC DNA]</scope>
    <source>
        <strain evidence="3">JCM 16950</strain>
    </source>
</reference>
<feature type="transmembrane region" description="Helical" evidence="1">
    <location>
        <begin position="26"/>
        <end position="47"/>
    </location>
</feature>
<protein>
    <submittedName>
        <fullName evidence="2">Alpha/beta hydrolase-fold protein</fullName>
    </submittedName>
</protein>
<dbReference type="SUPFAM" id="SSF53474">
    <property type="entry name" value="alpha/beta-Hydrolases"/>
    <property type="match status" value="1"/>
</dbReference>
<evidence type="ECO:0000313" key="3">
    <source>
        <dbReference type="Proteomes" id="UP001500540"/>
    </source>
</evidence>
<dbReference type="Gene3D" id="3.40.50.1820">
    <property type="entry name" value="alpha/beta hydrolase"/>
    <property type="match status" value="1"/>
</dbReference>
<feature type="transmembrane region" description="Helical" evidence="1">
    <location>
        <begin position="54"/>
        <end position="75"/>
    </location>
</feature>
<sequence length="452" mass="47362">MLTHAYSGLLDEGHPMNRWFLNLDVMTGPIPAALWALTAIAGIVLLVRDGTRRWVITALPAVIGGAILGVGVVWYCNAADVFGVPLPHGTGWWMSLAGGGVGLGIATMWRSPWWRKALAALLIVMAPLSAAIGINAGFGLTPTIGDVFGVNTLPSVGRLPPATGHRARPASEPLYRTWRPPATMPKVGRVGTLSGALKIPSTGGFVPRDATIYLPPAALVPNAPALPLVVMMNGKPGSPNPSHVQAALNRLAAAHHGLAPIVIVADQLGSPGHQPACSPYSQFGNVSRYFNSDIVRYARTHLNIIDDPADFTIAGYSDGGACAVKWASEYPKIWGNVISISGDLFPGASDPATALKEGFRGSKAHDLSQRPAVFVTANAGRFAGHHAFFTGGSLDPRFSGYALRNAEMLQRAGFGVWLHEITGATHVGTALSGGLLAAFGQLYPLLGLAPAR</sequence>
<comment type="caution">
    <text evidence="2">The sequence shown here is derived from an EMBL/GenBank/DDBJ whole genome shotgun (WGS) entry which is preliminary data.</text>
</comment>
<feature type="transmembrane region" description="Helical" evidence="1">
    <location>
        <begin position="90"/>
        <end position="109"/>
    </location>
</feature>
<dbReference type="Proteomes" id="UP001500540">
    <property type="component" value="Unassembled WGS sequence"/>
</dbReference>
<organism evidence="2 3">
    <name type="scientific">Microbacterium kribbense</name>
    <dbReference type="NCBI Taxonomy" id="433645"/>
    <lineage>
        <taxon>Bacteria</taxon>
        <taxon>Bacillati</taxon>
        <taxon>Actinomycetota</taxon>
        <taxon>Actinomycetes</taxon>
        <taxon>Micrococcales</taxon>
        <taxon>Microbacteriaceae</taxon>
        <taxon>Microbacterium</taxon>
    </lineage>
</organism>
<dbReference type="InterPro" id="IPR000801">
    <property type="entry name" value="Esterase-like"/>
</dbReference>
<proteinExistence type="predicted"/>
<dbReference type="EMBL" id="BAABAF010000007">
    <property type="protein sequence ID" value="GAA3766764.1"/>
    <property type="molecule type" value="Genomic_DNA"/>
</dbReference>
<dbReference type="GO" id="GO:0016787">
    <property type="term" value="F:hydrolase activity"/>
    <property type="evidence" value="ECO:0007669"/>
    <property type="project" value="UniProtKB-KW"/>
</dbReference>
<dbReference type="Pfam" id="PF00756">
    <property type="entry name" value="Esterase"/>
    <property type="match status" value="1"/>
</dbReference>
<keyword evidence="1" id="KW-0472">Membrane</keyword>
<dbReference type="InterPro" id="IPR050583">
    <property type="entry name" value="Mycobacterial_A85_antigen"/>
</dbReference>